<evidence type="ECO:0000313" key="3">
    <source>
        <dbReference type="Proteomes" id="UP001166585"/>
    </source>
</evidence>
<feature type="compositionally biased region" description="Polar residues" evidence="1">
    <location>
        <begin position="377"/>
        <end position="386"/>
    </location>
</feature>
<dbReference type="Proteomes" id="UP001166585">
    <property type="component" value="Unassembled WGS sequence"/>
</dbReference>
<dbReference type="Gene3D" id="3.30.1120.70">
    <property type="match status" value="1"/>
</dbReference>
<proteinExistence type="predicted"/>
<dbReference type="InterPro" id="IPR006427">
    <property type="entry name" value="Portal_HK97"/>
</dbReference>
<dbReference type="Gene3D" id="3.40.140.120">
    <property type="match status" value="1"/>
</dbReference>
<comment type="caution">
    <text evidence="2">The sequence shown here is derived from an EMBL/GenBank/DDBJ whole genome shotgun (WGS) entry which is preliminary data.</text>
</comment>
<keyword evidence="3" id="KW-1185">Reference proteome</keyword>
<sequence>MSWSIRNLMVGLTKKSLSAPDAEIQAIFGALPSGLSVGMAQALTVPAVQSAIRLISEAAACLDLKVMRRVGDTLSDAPDHPVAKLLDDRPNDWSDTFSLVRDMVAAALITDKGALALANKVGGRVIEIVRYDTPHFVVDYSGDGRLEPSFKINNVSVSADDVVHLRSPFARCPLSLAADAIGVAKFMEGHAGRLFKDGARPSGVLSLKDRTSPDALKRIREAWQMAHGAGKSGGTAIVEGGAEYQQLTLASTDAQFLELRTFQIVEIARAFRVPPSMIYELDRATWANSEQMGKEFLTYSLEPWLRALEGALRRALFSPEERREYVVLFDRDDLTRASLTERATAIFSLISSRVLNPNEGRSWLDLAPRAGGEEYANPNTGSSQPGAEQPVVEVP</sequence>
<organism evidence="2 3">
    <name type="scientific">Ancylobacter radicis</name>
    <dbReference type="NCBI Taxonomy" id="2836179"/>
    <lineage>
        <taxon>Bacteria</taxon>
        <taxon>Pseudomonadati</taxon>
        <taxon>Pseudomonadota</taxon>
        <taxon>Alphaproteobacteria</taxon>
        <taxon>Hyphomicrobiales</taxon>
        <taxon>Xanthobacteraceae</taxon>
        <taxon>Ancylobacter</taxon>
    </lineage>
</organism>
<feature type="region of interest" description="Disordered" evidence="1">
    <location>
        <begin position="367"/>
        <end position="395"/>
    </location>
</feature>
<reference evidence="2" key="1">
    <citation type="submission" date="2021-05" db="EMBL/GenBank/DDBJ databases">
        <authorList>
            <person name="Sun Q."/>
            <person name="Inoue M."/>
        </authorList>
    </citation>
    <scope>NUCLEOTIDE SEQUENCE</scope>
    <source>
        <strain evidence="2">VKM B-3255</strain>
    </source>
</reference>
<evidence type="ECO:0000256" key="1">
    <source>
        <dbReference type="SAM" id="MobiDB-lite"/>
    </source>
</evidence>
<dbReference type="EMBL" id="JAHCQH010000015">
    <property type="protein sequence ID" value="MBS9477648.1"/>
    <property type="molecule type" value="Genomic_DNA"/>
</dbReference>
<dbReference type="Gene3D" id="1.20.1270.210">
    <property type="match status" value="1"/>
</dbReference>
<accession>A0ABS5R7K2</accession>
<name>A0ABS5R7K2_9HYPH</name>
<dbReference type="InterPro" id="IPR006944">
    <property type="entry name" value="Phage/GTA_portal"/>
</dbReference>
<dbReference type="RefSeq" id="WP_213755387.1">
    <property type="nucleotide sequence ID" value="NZ_JAHCQH010000015.1"/>
</dbReference>
<dbReference type="NCBIfam" id="TIGR01537">
    <property type="entry name" value="portal_HK97"/>
    <property type="match status" value="1"/>
</dbReference>
<dbReference type="Pfam" id="PF04860">
    <property type="entry name" value="Phage_portal"/>
    <property type="match status" value="1"/>
</dbReference>
<gene>
    <name evidence="2" type="ORF">KIP89_11060</name>
</gene>
<protein>
    <submittedName>
        <fullName evidence="2">Phage portal protein</fullName>
    </submittedName>
</protein>
<evidence type="ECO:0000313" key="2">
    <source>
        <dbReference type="EMBL" id="MBS9477648.1"/>
    </source>
</evidence>